<gene>
    <name evidence="2" type="ORF">C5O00_07695</name>
</gene>
<dbReference type="EMBL" id="CP027062">
    <property type="protein sequence ID" value="AVI51063.1"/>
    <property type="molecule type" value="Genomic_DNA"/>
</dbReference>
<evidence type="ECO:0000256" key="1">
    <source>
        <dbReference type="SAM" id="Phobius"/>
    </source>
</evidence>
<dbReference type="AlphaFoldDB" id="A0A2S0HY06"/>
<feature type="transmembrane region" description="Helical" evidence="1">
    <location>
        <begin position="35"/>
        <end position="51"/>
    </location>
</feature>
<keyword evidence="1" id="KW-0812">Transmembrane</keyword>
<keyword evidence="1" id="KW-0472">Membrane</keyword>
<feature type="transmembrane region" description="Helical" evidence="1">
    <location>
        <begin position="12"/>
        <end position="29"/>
    </location>
</feature>
<evidence type="ECO:0000313" key="3">
    <source>
        <dbReference type="Proteomes" id="UP000238442"/>
    </source>
</evidence>
<keyword evidence="1" id="KW-1133">Transmembrane helix</keyword>
<reference evidence="2 3" key="1">
    <citation type="submission" date="2018-02" db="EMBL/GenBank/DDBJ databases">
        <title>Genomic analysis of the strain RR4-38 isolated from a seawater recirculating aquaculture system.</title>
        <authorList>
            <person name="Kim Y.-S."/>
            <person name="Jang Y.H."/>
            <person name="Kim K.-H."/>
        </authorList>
    </citation>
    <scope>NUCLEOTIDE SEQUENCE [LARGE SCALE GENOMIC DNA]</scope>
    <source>
        <strain evidence="2 3">RR4-38</strain>
    </source>
</reference>
<organism evidence="2 3">
    <name type="scientific">Pukyongia salina</name>
    <dbReference type="NCBI Taxonomy" id="2094025"/>
    <lineage>
        <taxon>Bacteria</taxon>
        <taxon>Pseudomonadati</taxon>
        <taxon>Bacteroidota</taxon>
        <taxon>Flavobacteriia</taxon>
        <taxon>Flavobacteriales</taxon>
        <taxon>Flavobacteriaceae</taxon>
        <taxon>Pukyongia</taxon>
    </lineage>
</organism>
<dbReference type="Proteomes" id="UP000238442">
    <property type="component" value="Chromosome"/>
</dbReference>
<dbReference type="OrthoDB" id="1151040at2"/>
<protein>
    <submittedName>
        <fullName evidence="2">Uncharacterized protein</fullName>
    </submittedName>
</protein>
<evidence type="ECO:0000313" key="2">
    <source>
        <dbReference type="EMBL" id="AVI51063.1"/>
    </source>
</evidence>
<accession>A0A2S0HY06</accession>
<keyword evidence="3" id="KW-1185">Reference proteome</keyword>
<dbReference type="KEGG" id="aue:C5O00_07695"/>
<dbReference type="RefSeq" id="WP_105216304.1">
    <property type="nucleotide sequence ID" value="NZ_CP027062.1"/>
</dbReference>
<name>A0A2S0HY06_9FLAO</name>
<sequence length="66" mass="8128">MGNKIYQLFEYAYLAMAGFSIYLVISNWADNRNRAYLFAFFTVVAIFMFFFKRKFRKKMEERNKNR</sequence>
<proteinExistence type="predicted"/>